<dbReference type="InterPro" id="IPR036928">
    <property type="entry name" value="AS_sf"/>
</dbReference>
<evidence type="ECO:0000313" key="4">
    <source>
        <dbReference type="Proteomes" id="UP000326202"/>
    </source>
</evidence>
<reference evidence="3 4" key="1">
    <citation type="submission" date="2019-08" db="EMBL/GenBank/DDBJ databases">
        <title>Hyperibacter terrae gen. nov., sp. nov. and Hyperibacter viscosus sp. nov., two new members in the family Rhodospirillaceae isolated from the rhizosphere of Hypericum perforatum.</title>
        <authorList>
            <person name="Noviana Z."/>
        </authorList>
    </citation>
    <scope>NUCLEOTIDE SEQUENCE [LARGE SCALE GENOMIC DNA]</scope>
    <source>
        <strain evidence="3 4">R5913</strain>
    </source>
</reference>
<keyword evidence="4" id="KW-1185">Reference proteome</keyword>
<dbReference type="Proteomes" id="UP000326202">
    <property type="component" value="Chromosome"/>
</dbReference>
<dbReference type="EMBL" id="CP042906">
    <property type="protein sequence ID" value="QEX18094.1"/>
    <property type="molecule type" value="Genomic_DNA"/>
</dbReference>
<evidence type="ECO:0000256" key="1">
    <source>
        <dbReference type="SAM" id="MobiDB-lite"/>
    </source>
</evidence>
<dbReference type="PANTHER" id="PTHR11895">
    <property type="entry name" value="TRANSAMIDASE"/>
    <property type="match status" value="1"/>
</dbReference>
<accession>A0A5J6ML39</accession>
<dbReference type="KEGG" id="htq:FRZ44_33980"/>
<dbReference type="RefSeq" id="WP_151178288.1">
    <property type="nucleotide sequence ID" value="NZ_CP042906.1"/>
</dbReference>
<feature type="domain" description="Amidase" evidence="2">
    <location>
        <begin position="32"/>
        <end position="433"/>
    </location>
</feature>
<protein>
    <submittedName>
        <fullName evidence="3">Glutamyl-tRNA amidotransferase subunit A</fullName>
    </submittedName>
</protein>
<dbReference type="Pfam" id="PF01425">
    <property type="entry name" value="Amidase"/>
    <property type="match status" value="1"/>
</dbReference>
<sequence>MPNPLDQPLAAIAAQLADGSLEARALVEAAQARHDPSLNAYKTWAPEFALRQAAAADAAFAAGSRLGALQGIPVSVKDLYGVEGLPTFAGSPRELPLRWREQGPIVRSLRNQIAVIMGKSHTVEFAFGGLGVNAHWPAPWNPQDRKTHRSPGGSSSGAGVSLGEGTALLAFGTDTGGSVRIPASVTGTVGLKTTKGRWSTAGIVPLSQVFDTAGTLTRSAADAAFAFAALDGEAVPALDGMGGVTLAVAEPFFWEGAEPGVAERVQEALKLAAAAGAKTSEMALPGSAEVYELYHRGGIISAELFAFLKRDLPDWIPTLDSRVRKRMEAGSALPAWEFLQRRDRYDALGAGAAAALETVDALVCPTVPITPPPMAAITDDDTYMRINLRMLRNTCVVNFMGLCAVTLPAGRDAAAMPVGLQLIGRPGSEARLLAIAGAMERLLKQKDVWSSPAI</sequence>
<feature type="region of interest" description="Disordered" evidence="1">
    <location>
        <begin position="138"/>
        <end position="158"/>
    </location>
</feature>
<name>A0A5J6ML39_9PROT</name>
<gene>
    <name evidence="3" type="primary">gatA</name>
    <name evidence="3" type="ORF">FRZ44_33980</name>
</gene>
<keyword evidence="3" id="KW-0808">Transferase</keyword>
<proteinExistence type="predicted"/>
<dbReference type="PROSITE" id="PS00571">
    <property type="entry name" value="AMIDASES"/>
    <property type="match status" value="1"/>
</dbReference>
<dbReference type="PANTHER" id="PTHR11895:SF176">
    <property type="entry name" value="AMIDASE AMID-RELATED"/>
    <property type="match status" value="1"/>
</dbReference>
<evidence type="ECO:0000259" key="2">
    <source>
        <dbReference type="Pfam" id="PF01425"/>
    </source>
</evidence>
<dbReference type="OrthoDB" id="9811471at2"/>
<dbReference type="AlphaFoldDB" id="A0A5J6ML39"/>
<dbReference type="InterPro" id="IPR000120">
    <property type="entry name" value="Amidase"/>
</dbReference>
<dbReference type="GO" id="GO:0016740">
    <property type="term" value="F:transferase activity"/>
    <property type="evidence" value="ECO:0007669"/>
    <property type="project" value="UniProtKB-KW"/>
</dbReference>
<organism evidence="3 4">
    <name type="scientific">Hypericibacter terrae</name>
    <dbReference type="NCBI Taxonomy" id="2602015"/>
    <lineage>
        <taxon>Bacteria</taxon>
        <taxon>Pseudomonadati</taxon>
        <taxon>Pseudomonadota</taxon>
        <taxon>Alphaproteobacteria</taxon>
        <taxon>Rhodospirillales</taxon>
        <taxon>Dongiaceae</taxon>
        <taxon>Hypericibacter</taxon>
    </lineage>
</organism>
<dbReference type="InterPro" id="IPR023631">
    <property type="entry name" value="Amidase_dom"/>
</dbReference>
<dbReference type="InterPro" id="IPR020556">
    <property type="entry name" value="Amidase_CS"/>
</dbReference>
<evidence type="ECO:0000313" key="3">
    <source>
        <dbReference type="EMBL" id="QEX18094.1"/>
    </source>
</evidence>
<dbReference type="Gene3D" id="3.90.1300.10">
    <property type="entry name" value="Amidase signature (AS) domain"/>
    <property type="match status" value="1"/>
</dbReference>
<dbReference type="SUPFAM" id="SSF75304">
    <property type="entry name" value="Amidase signature (AS) enzymes"/>
    <property type="match status" value="1"/>
</dbReference>